<dbReference type="AlphaFoldDB" id="A0A5C8HU18"/>
<feature type="domain" description="DUF4190" evidence="3">
    <location>
        <begin position="76"/>
        <end position="138"/>
    </location>
</feature>
<dbReference type="Pfam" id="PF13828">
    <property type="entry name" value="DUF4190"/>
    <property type="match status" value="1"/>
</dbReference>
<keyword evidence="5" id="KW-1185">Reference proteome</keyword>
<accession>A0A5C8HU18</accession>
<feature type="region of interest" description="Disordered" evidence="1">
    <location>
        <begin position="1"/>
        <end position="35"/>
    </location>
</feature>
<reference evidence="4 5" key="1">
    <citation type="submission" date="2019-08" db="EMBL/GenBank/DDBJ databases">
        <authorList>
            <person name="Dong K."/>
        </authorList>
    </citation>
    <scope>NUCLEOTIDE SEQUENCE [LARGE SCALE GENOMIC DNA]</scope>
    <source>
        <strain evidence="4 5">K-1</strain>
    </source>
</reference>
<organism evidence="4 5">
    <name type="scientific">Microbacterium saccharophilum</name>
    <dbReference type="NCBI Taxonomy" id="1213358"/>
    <lineage>
        <taxon>Bacteria</taxon>
        <taxon>Bacillati</taxon>
        <taxon>Actinomycetota</taxon>
        <taxon>Actinomycetes</taxon>
        <taxon>Micrococcales</taxon>
        <taxon>Microbacteriaceae</taxon>
        <taxon>Microbacterium</taxon>
    </lineage>
</organism>
<keyword evidence="2" id="KW-0472">Membrane</keyword>
<proteinExistence type="predicted"/>
<name>A0A5C8HU18_9MICO</name>
<evidence type="ECO:0000313" key="4">
    <source>
        <dbReference type="EMBL" id="TXK08648.1"/>
    </source>
</evidence>
<feature type="transmembrane region" description="Helical" evidence="2">
    <location>
        <begin position="120"/>
        <end position="150"/>
    </location>
</feature>
<keyword evidence="2" id="KW-0812">Transmembrane</keyword>
<keyword evidence="2" id="KW-1133">Transmembrane helix</keyword>
<gene>
    <name evidence="4" type="ORF">FVP74_13185</name>
</gene>
<evidence type="ECO:0000259" key="3">
    <source>
        <dbReference type="Pfam" id="PF13828"/>
    </source>
</evidence>
<evidence type="ECO:0000256" key="1">
    <source>
        <dbReference type="SAM" id="MobiDB-lite"/>
    </source>
</evidence>
<sequence length="159" mass="16188">MEIPVRRSSPVSEPTPQPQNTQPPAAPPAYVPPAYPPAAQTPPYAAPGAYQPPAYPGTANPYAYGGYAAAQKTNTLSIVSLIASIAGFIWILPFVGSLAGAIMGHIALNQIKQTGEKGRGMALAGVIVGWAGLALVIIGVIIFFGLIAVAGSTTGFSTS</sequence>
<protein>
    <submittedName>
        <fullName evidence="4">DUF4190 domain-containing protein</fullName>
    </submittedName>
</protein>
<feature type="transmembrane region" description="Helical" evidence="2">
    <location>
        <begin position="81"/>
        <end position="108"/>
    </location>
</feature>
<dbReference type="InterPro" id="IPR025241">
    <property type="entry name" value="DUF4190"/>
</dbReference>
<evidence type="ECO:0000256" key="2">
    <source>
        <dbReference type="SAM" id="Phobius"/>
    </source>
</evidence>
<dbReference type="Proteomes" id="UP000321949">
    <property type="component" value="Unassembled WGS sequence"/>
</dbReference>
<evidence type="ECO:0000313" key="5">
    <source>
        <dbReference type="Proteomes" id="UP000321949"/>
    </source>
</evidence>
<feature type="compositionally biased region" description="Pro residues" evidence="1">
    <location>
        <begin position="24"/>
        <end position="35"/>
    </location>
</feature>
<dbReference type="EMBL" id="VRSX01000007">
    <property type="protein sequence ID" value="TXK08648.1"/>
    <property type="molecule type" value="Genomic_DNA"/>
</dbReference>
<dbReference type="OrthoDB" id="4374883at2"/>
<comment type="caution">
    <text evidence="4">The sequence shown here is derived from an EMBL/GenBank/DDBJ whole genome shotgun (WGS) entry which is preliminary data.</text>
</comment>